<feature type="compositionally biased region" description="Basic and acidic residues" evidence="1">
    <location>
        <begin position="63"/>
        <end position="75"/>
    </location>
</feature>
<evidence type="ECO:0000256" key="1">
    <source>
        <dbReference type="SAM" id="MobiDB-lite"/>
    </source>
</evidence>
<accession>A0AAV7N292</accession>
<evidence type="ECO:0000313" key="3">
    <source>
        <dbReference type="Proteomes" id="UP001066276"/>
    </source>
</evidence>
<dbReference type="EMBL" id="JANPWB010000013">
    <property type="protein sequence ID" value="KAJ1110145.1"/>
    <property type="molecule type" value="Genomic_DNA"/>
</dbReference>
<feature type="compositionally biased region" description="Polar residues" evidence="1">
    <location>
        <begin position="23"/>
        <end position="35"/>
    </location>
</feature>
<organism evidence="2 3">
    <name type="scientific">Pleurodeles waltl</name>
    <name type="common">Iberian ribbed newt</name>
    <dbReference type="NCBI Taxonomy" id="8319"/>
    <lineage>
        <taxon>Eukaryota</taxon>
        <taxon>Metazoa</taxon>
        <taxon>Chordata</taxon>
        <taxon>Craniata</taxon>
        <taxon>Vertebrata</taxon>
        <taxon>Euteleostomi</taxon>
        <taxon>Amphibia</taxon>
        <taxon>Batrachia</taxon>
        <taxon>Caudata</taxon>
        <taxon>Salamandroidea</taxon>
        <taxon>Salamandridae</taxon>
        <taxon>Pleurodelinae</taxon>
        <taxon>Pleurodeles</taxon>
    </lineage>
</organism>
<feature type="region of interest" description="Disordered" evidence="1">
    <location>
        <begin position="1"/>
        <end position="84"/>
    </location>
</feature>
<dbReference type="Proteomes" id="UP001066276">
    <property type="component" value="Chromosome 9"/>
</dbReference>
<gene>
    <name evidence="2" type="ORF">NDU88_007500</name>
</gene>
<sequence length="84" mass="9333">MAPDAPEWQMTRCGRGGNDDLPCSQSNVDAGNTLRNPDIRVPEKTEREDRLGIAVEEGGQNADNKERQETEDGRRRGATRLPRA</sequence>
<evidence type="ECO:0000313" key="2">
    <source>
        <dbReference type="EMBL" id="KAJ1110145.1"/>
    </source>
</evidence>
<dbReference type="AlphaFoldDB" id="A0AAV7N292"/>
<protein>
    <submittedName>
        <fullName evidence="2">Uncharacterized protein</fullName>
    </submittedName>
</protein>
<keyword evidence="3" id="KW-1185">Reference proteome</keyword>
<reference evidence="2" key="1">
    <citation type="journal article" date="2022" name="bioRxiv">
        <title>Sequencing and chromosome-scale assembly of the giantPleurodeles waltlgenome.</title>
        <authorList>
            <person name="Brown T."/>
            <person name="Elewa A."/>
            <person name="Iarovenko S."/>
            <person name="Subramanian E."/>
            <person name="Araus A.J."/>
            <person name="Petzold A."/>
            <person name="Susuki M."/>
            <person name="Suzuki K.-i.T."/>
            <person name="Hayashi T."/>
            <person name="Toyoda A."/>
            <person name="Oliveira C."/>
            <person name="Osipova E."/>
            <person name="Leigh N.D."/>
            <person name="Simon A."/>
            <person name="Yun M.H."/>
        </authorList>
    </citation>
    <scope>NUCLEOTIDE SEQUENCE</scope>
    <source>
        <strain evidence="2">20211129_DDA</strain>
        <tissue evidence="2">Liver</tissue>
    </source>
</reference>
<name>A0AAV7N292_PLEWA</name>
<comment type="caution">
    <text evidence="2">The sequence shown here is derived from an EMBL/GenBank/DDBJ whole genome shotgun (WGS) entry which is preliminary data.</text>
</comment>
<feature type="compositionally biased region" description="Basic and acidic residues" evidence="1">
    <location>
        <begin position="37"/>
        <end position="51"/>
    </location>
</feature>
<proteinExistence type="predicted"/>